<evidence type="ECO:0000256" key="2">
    <source>
        <dbReference type="ARBA" id="ARBA00023098"/>
    </source>
</evidence>
<dbReference type="GO" id="GO:0005737">
    <property type="term" value="C:cytoplasm"/>
    <property type="evidence" value="ECO:0007669"/>
    <property type="project" value="TreeGrafter"/>
</dbReference>
<keyword evidence="4" id="KW-1133">Transmembrane helix</keyword>
<feature type="region of interest" description="Disordered" evidence="3">
    <location>
        <begin position="1434"/>
        <end position="1521"/>
    </location>
</feature>
<feature type="compositionally biased region" description="Basic and acidic residues" evidence="3">
    <location>
        <begin position="1480"/>
        <end position="1493"/>
    </location>
</feature>
<feature type="compositionally biased region" description="Low complexity" evidence="3">
    <location>
        <begin position="1504"/>
        <end position="1519"/>
    </location>
</feature>
<dbReference type="CDD" id="cd00637">
    <property type="entry name" value="7tm_classA_rhodopsin-like"/>
    <property type="match status" value="1"/>
</dbReference>
<evidence type="ECO:0000256" key="3">
    <source>
        <dbReference type="SAM" id="MobiDB-lite"/>
    </source>
</evidence>
<keyword evidence="4" id="KW-0812">Transmembrane</keyword>
<feature type="transmembrane region" description="Helical" evidence="4">
    <location>
        <begin position="588"/>
        <end position="608"/>
    </location>
</feature>
<evidence type="ECO:0000313" key="6">
    <source>
        <dbReference type="EMBL" id="KAG7381893.1"/>
    </source>
</evidence>
<keyword evidence="1" id="KW-0378">Hydrolase</keyword>
<feature type="transmembrane region" description="Helical" evidence="4">
    <location>
        <begin position="550"/>
        <end position="576"/>
    </location>
</feature>
<feature type="compositionally biased region" description="Polar residues" evidence="3">
    <location>
        <begin position="1539"/>
        <end position="1556"/>
    </location>
</feature>
<keyword evidence="7" id="KW-1185">Reference proteome</keyword>
<feature type="signal peptide" evidence="5">
    <location>
        <begin position="1"/>
        <end position="25"/>
    </location>
</feature>
<feature type="chain" id="PRO_5035732372" evidence="5">
    <location>
        <begin position="26"/>
        <end position="1861"/>
    </location>
</feature>
<feature type="compositionally biased region" description="Polar residues" evidence="3">
    <location>
        <begin position="1562"/>
        <end position="1571"/>
    </location>
</feature>
<organism evidence="6 7">
    <name type="scientific">Phytophthora pseudosyringae</name>
    <dbReference type="NCBI Taxonomy" id="221518"/>
    <lineage>
        <taxon>Eukaryota</taxon>
        <taxon>Sar</taxon>
        <taxon>Stramenopiles</taxon>
        <taxon>Oomycota</taxon>
        <taxon>Peronosporomycetes</taxon>
        <taxon>Peronosporales</taxon>
        <taxon>Peronosporaceae</taxon>
        <taxon>Phytophthora</taxon>
    </lineage>
</organism>
<reference evidence="6" key="1">
    <citation type="submission" date="2021-02" db="EMBL/GenBank/DDBJ databases">
        <authorList>
            <person name="Palmer J.M."/>
        </authorList>
    </citation>
    <scope>NUCLEOTIDE SEQUENCE</scope>
    <source>
        <strain evidence="6">SCRP734</strain>
    </source>
</reference>
<dbReference type="OrthoDB" id="159395at2759"/>
<dbReference type="InterPro" id="IPR039034">
    <property type="entry name" value="INPP4"/>
</dbReference>
<protein>
    <submittedName>
        <fullName evidence="6">Phosphatidylinositol 3,4,5-trisphosphate-dependent Rac exchanger 2 protein</fullName>
    </submittedName>
</protein>
<sequence>MRRRRPQLQLLLLLAAALLVDRTQAQSASASTAGSVMADTTEADDCSACCVTSTSSASSASALLAGGDPDLSLVCCDEQQPRDLFGTAHGECSGLPCCAYSGRKAQNHQAWYPCVAFPTCQNDTNKQAFCNGQDLWYYTEGYDWTCTDECCSGLVLDSNVWRGLENNYPGQTNGTFGVTVTPTDFLDVFYPDGMGGETYTVHQIMLTSPLGYNFTEGCACHLERVANSTANAQRVSTRCEVSTFLGASRTYLTVDITDAYQSNDTFVFLFDGVVTPSGMNDSASSTSNVTYTTASNLTPVYFIFNDSENTVFDTYVRVTDLTSATLSSGSFLPENIYPGNSGNASLSFYTDANIPEGSSIMLTFGSKWGFTADAAWSWELYPLLTTSEDNFYALAAAATTETEGDGTNNFTQASYSSSDNSWSLIVEKPISIGWVSLSVDTVKNPSVAYSGLDATAIEIRNPEDLLIIDGSFSAISVYLTSGATASPYNYVTMVVLVGSLAFCSVAIRKNGLSFSLGSIWTDITAICTVLALATAIVNNFIWFFTRGSTYFYIMHAYLCFTFTMLTAVCFHWGTVLSLRLRKLPKRTATVAFVVLNILFYAFQVGYLLNYQTLIARVYDSENDVTTLAYQQCNENADTSATVFSEIQGYLWACYAEDDDNFFLISTSVTYGIFLVLTFVVMALGVMVMRRGKLLLGNASGPHQVVLVKALRLYYALIGIVTLVYLLSWVVQIISRTTRGIAYPWFYIFTVWLPCSIPPCCLIFLQWNATAQSLRDANREMSSDFSPLSESGYGEIRTPSFTFSTTDRWTESSLEKIEEIMAEGEATADAVSSRRSLMNSTISPTDDYVGLSMALEMNEDFAHGCFIAIQRLAVEDGRDSTSTAWRQISNTDTVMASVKDVAPVMLPHQQRYLYTFLSVPRIPVGTSAEKMRMVVYSLNSAPASINHEDHSEMTAADVLAAMERTQSSRDFDDDDGNDSQHTLDSSLVEMEAFGGFQSSQVIDELFEMESPGSTEDDGPGSGGSRSESNSGLSMVPHSLSVVAEFTVSTGTLVTAGARTEQTVLTATEDSYKHFGPNAAPPKLLVNTVIPKAAGAKYGFNGVEGGLHAAAPAISKQYHIREQGLLVVEDLTESRFSNWIPRQILEIIIRYRTKELLIAENDLARLEAYDRQRQKGSDRGIYENLIQQIQDDGDLNRCREWMLHRCHERKEYVELLRQLRRVYVLRDQRKLYFKASTEKKNAQLRFLPINLHLQEMWVGNADAVAQTSIGSSGTADINAGAAVYDIVTVGAMAAHIYKFKNGGIFGLEEQHAKLKPRVREPQGSSAAHHQVPLWTEDEQKADDVEWVLGKRMDVCFPQAVAALVTAFTRKVDLALQHSRPEQGQAMLEQLSKLGFLFDVESLVSTHGNEAGMLEDMAGAVNELRNVRFVLVDEQEEVGELDEESSGNKSPRSVSYHLEEESKHSPAAPSAPSEASDSSRGATRSDGDEKRLELQVKQRQSMHLESLESAASSNSTNSTNSTGIGGVIDVDVFTSIDDALSETSSANGNAGDSESTDGTPLSRETLMSQSSSLSGVGQRLLSTLIKARNHRLLGGPGSNWENAQSLAPASVDKLFPFTNLVIRVKLRSGKVKLTKALRHGGPIKVCPVLFTQGINEKQTLANNTGSSVTRLQDVINASSLKTLRSYCDRYCNYTSMRQMKALQKQERQRVDSTDSTRSRPPSALSAVVTPSGPSREEVYRIIGELDKLIGTAGRQARKKRPEILQLSSDLCRSIAGGRVTVCKSAKDRTGMSVTLEQGRILVQHHGLREQKKAGIVSVMRSEGVRIENALKNTGRRVFAFNALQRSLLPEEYRCPPQTSGRNVS</sequence>
<feature type="transmembrane region" description="Helical" evidence="4">
    <location>
        <begin position="519"/>
        <end position="544"/>
    </location>
</feature>
<feature type="region of interest" description="Disordered" evidence="3">
    <location>
        <begin position="1008"/>
        <end position="1032"/>
    </location>
</feature>
<dbReference type="PANTHER" id="PTHR12187">
    <property type="entry name" value="AGAP000124-PA"/>
    <property type="match status" value="1"/>
</dbReference>
<evidence type="ECO:0000313" key="7">
    <source>
        <dbReference type="Proteomes" id="UP000694044"/>
    </source>
</evidence>
<keyword evidence="5" id="KW-0732">Signal</keyword>
<feature type="transmembrane region" description="Helical" evidence="4">
    <location>
        <begin position="488"/>
        <end position="507"/>
    </location>
</feature>
<proteinExistence type="predicted"/>
<feature type="region of interest" description="Disordered" evidence="3">
    <location>
        <begin position="1699"/>
        <end position="1727"/>
    </location>
</feature>
<keyword evidence="2" id="KW-0443">Lipid metabolism</keyword>
<feature type="transmembrane region" description="Helical" evidence="4">
    <location>
        <begin position="709"/>
        <end position="733"/>
    </location>
</feature>
<feature type="transmembrane region" description="Helical" evidence="4">
    <location>
        <begin position="745"/>
        <end position="764"/>
    </location>
</feature>
<accession>A0A8T1VPA0</accession>
<gene>
    <name evidence="6" type="primary">PREX2_4</name>
    <name evidence="6" type="ORF">PHYPSEUDO_005475</name>
</gene>
<dbReference type="EMBL" id="JAGDFM010000227">
    <property type="protein sequence ID" value="KAG7381893.1"/>
    <property type="molecule type" value="Genomic_DNA"/>
</dbReference>
<feature type="compositionally biased region" description="Basic and acidic residues" evidence="3">
    <location>
        <begin position="1700"/>
        <end position="1714"/>
    </location>
</feature>
<comment type="caution">
    <text evidence="6">The sequence shown here is derived from an EMBL/GenBank/DDBJ whole genome shotgun (WGS) entry which is preliminary data.</text>
</comment>
<dbReference type="GO" id="GO:0016316">
    <property type="term" value="F:phosphatidylinositol-3,4-bisphosphate 4-phosphatase activity"/>
    <property type="evidence" value="ECO:0007669"/>
    <property type="project" value="InterPro"/>
</dbReference>
<feature type="compositionally biased region" description="Low complexity" evidence="3">
    <location>
        <begin position="1023"/>
        <end position="1032"/>
    </location>
</feature>
<feature type="compositionally biased region" description="Low complexity" evidence="3">
    <location>
        <begin position="1462"/>
        <end position="1476"/>
    </location>
</feature>
<feature type="transmembrane region" description="Helical" evidence="4">
    <location>
        <begin position="668"/>
        <end position="688"/>
    </location>
</feature>
<evidence type="ECO:0000256" key="1">
    <source>
        <dbReference type="ARBA" id="ARBA00022801"/>
    </source>
</evidence>
<dbReference type="Proteomes" id="UP000694044">
    <property type="component" value="Unassembled WGS sequence"/>
</dbReference>
<keyword evidence="4" id="KW-0472">Membrane</keyword>
<evidence type="ECO:0000256" key="4">
    <source>
        <dbReference type="SAM" id="Phobius"/>
    </source>
</evidence>
<feature type="region of interest" description="Disordered" evidence="3">
    <location>
        <begin position="1539"/>
        <end position="1571"/>
    </location>
</feature>
<name>A0A8T1VPA0_9STRA</name>
<evidence type="ECO:0000256" key="5">
    <source>
        <dbReference type="SAM" id="SignalP"/>
    </source>
</evidence>
<dbReference type="PANTHER" id="PTHR12187:SF11">
    <property type="entry name" value="PHOSPHATIDYLINOSITOL-3,4-BISPHOSPHATE 4-PHOSPHATASE"/>
    <property type="match status" value="1"/>
</dbReference>